<dbReference type="PROSITE" id="PS51898">
    <property type="entry name" value="TYR_RECOMBINASE"/>
    <property type="match status" value="1"/>
</dbReference>
<dbReference type="SUPFAM" id="SSF56349">
    <property type="entry name" value="DNA breaking-rejoining enzymes"/>
    <property type="match status" value="1"/>
</dbReference>
<proteinExistence type="predicted"/>
<feature type="domain" description="Tyr recombinase" evidence="2">
    <location>
        <begin position="136"/>
        <end position="328"/>
    </location>
</feature>
<keyword evidence="4" id="KW-1185">Reference proteome</keyword>
<evidence type="ECO:0000259" key="2">
    <source>
        <dbReference type="PROSITE" id="PS51898"/>
    </source>
</evidence>
<keyword evidence="1" id="KW-0233">DNA recombination</keyword>
<evidence type="ECO:0000256" key="1">
    <source>
        <dbReference type="ARBA" id="ARBA00023172"/>
    </source>
</evidence>
<comment type="caution">
    <text evidence="3">The sequence shown here is derived from an EMBL/GenBank/DDBJ whole genome shotgun (WGS) entry which is preliminary data.</text>
</comment>
<organism evidence="3 4">
    <name type="scientific">Mesorhizobium marinum</name>
    <dbReference type="NCBI Taxonomy" id="3228790"/>
    <lineage>
        <taxon>Bacteria</taxon>
        <taxon>Pseudomonadati</taxon>
        <taxon>Pseudomonadota</taxon>
        <taxon>Alphaproteobacteria</taxon>
        <taxon>Hyphomicrobiales</taxon>
        <taxon>Phyllobacteriaceae</taxon>
        <taxon>Mesorhizobium</taxon>
    </lineage>
</organism>
<reference evidence="3 4" key="1">
    <citation type="submission" date="2024-06" db="EMBL/GenBank/DDBJ databases">
        <authorList>
            <person name="Tuo L."/>
        </authorList>
    </citation>
    <scope>NUCLEOTIDE SEQUENCE [LARGE SCALE GENOMIC DNA]</scope>
    <source>
        <strain evidence="3 4">ZMM04-5</strain>
    </source>
</reference>
<accession>A0ABV3QW16</accession>
<evidence type="ECO:0000313" key="3">
    <source>
        <dbReference type="EMBL" id="MEW9804985.1"/>
    </source>
</evidence>
<dbReference type="InterPro" id="IPR011010">
    <property type="entry name" value="DNA_brk_join_enz"/>
</dbReference>
<name>A0ABV3QW16_9HYPH</name>
<dbReference type="Proteomes" id="UP001556196">
    <property type="component" value="Unassembled WGS sequence"/>
</dbReference>
<evidence type="ECO:0000313" key="4">
    <source>
        <dbReference type="Proteomes" id="UP001556196"/>
    </source>
</evidence>
<gene>
    <name evidence="3" type="ORF">ABUE31_03165</name>
</gene>
<dbReference type="EMBL" id="JBFOCI010000001">
    <property type="protein sequence ID" value="MEW9804985.1"/>
    <property type="molecule type" value="Genomic_DNA"/>
</dbReference>
<protein>
    <submittedName>
        <fullName evidence="3">Site-specific integrase</fullName>
    </submittedName>
</protein>
<dbReference type="InterPro" id="IPR002104">
    <property type="entry name" value="Integrase_catalytic"/>
</dbReference>
<sequence>MPVDEWPVADRTAWQDACRPSERLRRGGSARCIKPVSRTAYARAYGYLLDFCLRTNRLDPQAGAAGHITPLITDAFLAELQTRVGSIARHNYLSRIERMARLLAPGTDTLWLKEVVAELKDHATPRSKAARIIPSSRLLKLGLDLVERARTSTRNTERQRALLHRDGLMIALLALCPIRLKNFASLRIGKQLRKIDDQWWITLAGEETKTGRADERPLPAILTPIIDQWIDTYRPAFLRPGDAMWTSTAGGALAYTYVGAIITETTRRELGVAVNPHLFRACAVFTIANNSGREMGVATGLLQHTDRRVTEAHYNRGGKMEAVKSFHQILMAIEEIA</sequence>
<dbReference type="RefSeq" id="WP_367722038.1">
    <property type="nucleotide sequence ID" value="NZ_JBFOCI010000001.1"/>
</dbReference>
<dbReference type="Gene3D" id="1.10.443.10">
    <property type="entry name" value="Intergrase catalytic core"/>
    <property type="match status" value="1"/>
</dbReference>
<dbReference type="InterPro" id="IPR013762">
    <property type="entry name" value="Integrase-like_cat_sf"/>
</dbReference>